<dbReference type="GO" id="GO:0085020">
    <property type="term" value="P:protein K6-linked ubiquitination"/>
    <property type="evidence" value="ECO:0007669"/>
    <property type="project" value="TreeGrafter"/>
</dbReference>
<evidence type="ECO:0000313" key="5">
    <source>
        <dbReference type="Proteomes" id="UP001174934"/>
    </source>
</evidence>
<evidence type="ECO:0000256" key="3">
    <source>
        <dbReference type="PROSITE-ProRule" id="PRU00023"/>
    </source>
</evidence>
<dbReference type="PROSITE" id="PS50088">
    <property type="entry name" value="ANK_REPEAT"/>
    <property type="match status" value="1"/>
</dbReference>
<dbReference type="SMART" id="SM00248">
    <property type="entry name" value="ANK"/>
    <property type="match status" value="3"/>
</dbReference>
<name>A0AA40C4Z9_9PEZI</name>
<sequence length="154" mass="16522">MDSANYTSRAESLPTAAIDLAARMFDAARQGNIELLRQALPAGLPANLRNGMGDSLLMLAAYNGHANVVKLLLDCGADPNQLNDRQQSPLAGAVFKMEDNVINVLLEGGADPDHGHPSALECVTMFKQETKWKNKFEEEASARGKVVEASKASI</sequence>
<feature type="repeat" description="ANK" evidence="3">
    <location>
        <begin position="52"/>
        <end position="84"/>
    </location>
</feature>
<dbReference type="Proteomes" id="UP001174934">
    <property type="component" value="Unassembled WGS sequence"/>
</dbReference>
<dbReference type="AlphaFoldDB" id="A0AA40C4Z9"/>
<evidence type="ECO:0000256" key="2">
    <source>
        <dbReference type="ARBA" id="ARBA00023043"/>
    </source>
</evidence>
<dbReference type="EMBL" id="JAULSR010000003">
    <property type="protein sequence ID" value="KAK0624964.1"/>
    <property type="molecule type" value="Genomic_DNA"/>
</dbReference>
<evidence type="ECO:0000313" key="4">
    <source>
        <dbReference type="EMBL" id="KAK0624964.1"/>
    </source>
</evidence>
<protein>
    <submittedName>
        <fullName evidence="4">Ankyrin repeat-containing domain protein</fullName>
    </submittedName>
</protein>
<accession>A0AA40C4Z9</accession>
<keyword evidence="5" id="KW-1185">Reference proteome</keyword>
<proteinExistence type="predicted"/>
<dbReference type="InterPro" id="IPR002110">
    <property type="entry name" value="Ankyrin_rpt"/>
</dbReference>
<dbReference type="SUPFAM" id="SSF48403">
    <property type="entry name" value="Ankyrin repeat"/>
    <property type="match status" value="1"/>
</dbReference>
<keyword evidence="2 3" id="KW-0040">ANK repeat</keyword>
<organism evidence="4 5">
    <name type="scientific">Bombardia bombarda</name>
    <dbReference type="NCBI Taxonomy" id="252184"/>
    <lineage>
        <taxon>Eukaryota</taxon>
        <taxon>Fungi</taxon>
        <taxon>Dikarya</taxon>
        <taxon>Ascomycota</taxon>
        <taxon>Pezizomycotina</taxon>
        <taxon>Sordariomycetes</taxon>
        <taxon>Sordariomycetidae</taxon>
        <taxon>Sordariales</taxon>
        <taxon>Lasiosphaeriaceae</taxon>
        <taxon>Bombardia</taxon>
    </lineage>
</organism>
<keyword evidence="1" id="KW-0677">Repeat</keyword>
<gene>
    <name evidence="4" type="ORF">B0T17DRAFT_492108</name>
</gene>
<reference evidence="4" key="1">
    <citation type="submission" date="2023-06" db="EMBL/GenBank/DDBJ databases">
        <title>Genome-scale phylogeny and comparative genomics of the fungal order Sordariales.</title>
        <authorList>
            <consortium name="Lawrence Berkeley National Laboratory"/>
            <person name="Hensen N."/>
            <person name="Bonometti L."/>
            <person name="Westerberg I."/>
            <person name="Brannstrom I.O."/>
            <person name="Guillou S."/>
            <person name="Cros-Aarteil S."/>
            <person name="Calhoun S."/>
            <person name="Haridas S."/>
            <person name="Kuo A."/>
            <person name="Mondo S."/>
            <person name="Pangilinan J."/>
            <person name="Riley R."/>
            <person name="LaButti K."/>
            <person name="Andreopoulos B."/>
            <person name="Lipzen A."/>
            <person name="Chen C."/>
            <person name="Yanf M."/>
            <person name="Daum C."/>
            <person name="Ng V."/>
            <person name="Clum A."/>
            <person name="Steindorff A."/>
            <person name="Ohm R."/>
            <person name="Martin F."/>
            <person name="Silar P."/>
            <person name="Natvig D."/>
            <person name="Lalanne C."/>
            <person name="Gautier V."/>
            <person name="Ament-velasquez S.L."/>
            <person name="Kruys A."/>
            <person name="Hutchinson M.I."/>
            <person name="Powell A.J."/>
            <person name="Barry K."/>
            <person name="Miller A.N."/>
            <person name="Grigoriev I.V."/>
            <person name="Debuchy R."/>
            <person name="Gladieux P."/>
            <person name="Thoren M.H."/>
            <person name="Johannesson H."/>
        </authorList>
    </citation>
    <scope>NUCLEOTIDE SEQUENCE</scope>
    <source>
        <strain evidence="4">SMH3391-2</strain>
    </source>
</reference>
<dbReference type="GO" id="GO:0004842">
    <property type="term" value="F:ubiquitin-protein transferase activity"/>
    <property type="evidence" value="ECO:0007669"/>
    <property type="project" value="TreeGrafter"/>
</dbReference>
<dbReference type="PANTHER" id="PTHR24171">
    <property type="entry name" value="ANKYRIN REPEAT DOMAIN-CONTAINING PROTEIN 39-RELATED"/>
    <property type="match status" value="1"/>
</dbReference>
<dbReference type="InterPro" id="IPR036770">
    <property type="entry name" value="Ankyrin_rpt-contain_sf"/>
</dbReference>
<dbReference type="PROSITE" id="PS50297">
    <property type="entry name" value="ANK_REP_REGION"/>
    <property type="match status" value="1"/>
</dbReference>
<dbReference type="Pfam" id="PF12796">
    <property type="entry name" value="Ank_2"/>
    <property type="match status" value="1"/>
</dbReference>
<dbReference type="PANTHER" id="PTHR24171:SF8">
    <property type="entry name" value="BRCA1-ASSOCIATED RING DOMAIN PROTEIN 1"/>
    <property type="match status" value="1"/>
</dbReference>
<comment type="caution">
    <text evidence="4">The sequence shown here is derived from an EMBL/GenBank/DDBJ whole genome shotgun (WGS) entry which is preliminary data.</text>
</comment>
<dbReference type="Gene3D" id="1.25.40.20">
    <property type="entry name" value="Ankyrin repeat-containing domain"/>
    <property type="match status" value="1"/>
</dbReference>
<evidence type="ECO:0000256" key="1">
    <source>
        <dbReference type="ARBA" id="ARBA00022737"/>
    </source>
</evidence>